<dbReference type="Proteomes" id="UP000751190">
    <property type="component" value="Unassembled WGS sequence"/>
</dbReference>
<feature type="region of interest" description="Disordered" evidence="1">
    <location>
        <begin position="1"/>
        <end position="68"/>
    </location>
</feature>
<reference evidence="2" key="1">
    <citation type="submission" date="2021-05" db="EMBL/GenBank/DDBJ databases">
        <title>The genome of the haptophyte Pavlova lutheri (Diacronema luteri, Pavlovales) - a model for lipid biosynthesis in eukaryotic algae.</title>
        <authorList>
            <person name="Hulatt C.J."/>
            <person name="Posewitz M.C."/>
        </authorList>
    </citation>
    <scope>NUCLEOTIDE SEQUENCE</scope>
    <source>
        <strain evidence="2">NIVA-4/92</strain>
    </source>
</reference>
<name>A0A8J6C215_DIALT</name>
<feature type="region of interest" description="Disordered" evidence="1">
    <location>
        <begin position="325"/>
        <end position="355"/>
    </location>
</feature>
<keyword evidence="3" id="KW-1185">Reference proteome</keyword>
<feature type="compositionally biased region" description="Low complexity" evidence="1">
    <location>
        <begin position="33"/>
        <end position="43"/>
    </location>
</feature>
<dbReference type="AlphaFoldDB" id="A0A8J6C215"/>
<feature type="compositionally biased region" description="Gly residues" evidence="1">
    <location>
        <begin position="331"/>
        <end position="349"/>
    </location>
</feature>
<evidence type="ECO:0000313" key="3">
    <source>
        <dbReference type="Proteomes" id="UP000751190"/>
    </source>
</evidence>
<dbReference type="OrthoDB" id="48748at2759"/>
<evidence type="ECO:0000313" key="2">
    <source>
        <dbReference type="EMBL" id="KAG8458049.1"/>
    </source>
</evidence>
<dbReference type="EMBL" id="JAGTXO010000058">
    <property type="protein sequence ID" value="KAG8458049.1"/>
    <property type="molecule type" value="Genomic_DNA"/>
</dbReference>
<comment type="caution">
    <text evidence="2">The sequence shown here is derived from an EMBL/GenBank/DDBJ whole genome shotgun (WGS) entry which is preliminary data.</text>
</comment>
<evidence type="ECO:0000256" key="1">
    <source>
        <dbReference type="SAM" id="MobiDB-lite"/>
    </source>
</evidence>
<protein>
    <submittedName>
        <fullName evidence="2">Uncharacterized protein</fullName>
    </submittedName>
</protein>
<feature type="compositionally biased region" description="Low complexity" evidence="1">
    <location>
        <begin position="1"/>
        <end position="10"/>
    </location>
</feature>
<proteinExistence type="predicted"/>
<gene>
    <name evidence="2" type="ORF">KFE25_007256</name>
</gene>
<sequence>MWAAPRSEPSAADEAEAESLLPRPARRRDASGAKRAGAGASASEDQFERSMSDADDPPPKPAGPPGTPAAILAQKAVVVILVVVSVWYLTSTGLRDDQNRLVTPTFAPYAPAEPALPPAHRLFDVRAPATSCAGASRVECEVGPAAAIARTLDNRMHALATLLPCWAIFRQHPRARRVLVLRGGLRLGSDSFAARLLDAMGTDVLLPALSPSGGVAGARALPDDPCALHAARLAPARTGWPLEWAPAAPNASALATALAAGAHERVSEVVIDVDEDDPSAHRAGAITAALLAKFVRAAGSITYALHAADVPSLARLLVPDEDAADAPVGEQRGGGGGDGDGGGASGKGAQGARLNPRARAAAAAAPPFGHGNLSVAIGLLEPDGGFGPARANMLRGVLHRQSGSPVGLVVRAASLANAPLGTQARFVRAHGILILSHGAGAESLVFARPCTAVLELFPNFHYRPGLALPLVLAAGGLPFVGYSAAEPERHTWQRLAAIGPVRAEHVLRAPPVTPLSLANFVPTLIAARERCLRETGASALGGSDIADESNEKS</sequence>
<organism evidence="2 3">
    <name type="scientific">Diacronema lutheri</name>
    <name type="common">Unicellular marine alga</name>
    <name type="synonym">Monochrysis lutheri</name>
    <dbReference type="NCBI Taxonomy" id="2081491"/>
    <lineage>
        <taxon>Eukaryota</taxon>
        <taxon>Haptista</taxon>
        <taxon>Haptophyta</taxon>
        <taxon>Pavlovophyceae</taxon>
        <taxon>Pavlovales</taxon>
        <taxon>Pavlovaceae</taxon>
        <taxon>Diacronema</taxon>
    </lineage>
</organism>
<accession>A0A8J6C215</accession>